<keyword evidence="5" id="KW-0966">Cell projection</keyword>
<dbReference type="InterPro" id="IPR027012">
    <property type="entry name" value="Enkurin_dom"/>
</dbReference>
<evidence type="ECO:0000313" key="8">
    <source>
        <dbReference type="EMBL" id="KAL3773461.1"/>
    </source>
</evidence>
<dbReference type="GO" id="GO:0005856">
    <property type="term" value="C:cytoskeleton"/>
    <property type="evidence" value="ECO:0007669"/>
    <property type="project" value="UniProtKB-SubCell"/>
</dbReference>
<comment type="caution">
    <text evidence="8">The sequence shown here is derived from an EMBL/GenBank/DDBJ whole genome shotgun (WGS) entry which is preliminary data.</text>
</comment>
<name>A0ABD3NBR2_9STRA</name>
<protein>
    <recommendedName>
        <fullName evidence="7">Enkurin domain-containing protein</fullName>
    </recommendedName>
</protein>
<evidence type="ECO:0000313" key="9">
    <source>
        <dbReference type="Proteomes" id="UP001530400"/>
    </source>
</evidence>
<dbReference type="PANTHER" id="PTHR21490:SF0">
    <property type="entry name" value="ENKURIN"/>
    <property type="match status" value="1"/>
</dbReference>
<accession>A0ABD3NBR2</accession>
<organism evidence="8 9">
    <name type="scientific">Cyclotella atomus</name>
    <dbReference type="NCBI Taxonomy" id="382360"/>
    <lineage>
        <taxon>Eukaryota</taxon>
        <taxon>Sar</taxon>
        <taxon>Stramenopiles</taxon>
        <taxon>Ochrophyta</taxon>
        <taxon>Bacillariophyta</taxon>
        <taxon>Coscinodiscophyceae</taxon>
        <taxon>Thalassiosirophycidae</taxon>
        <taxon>Stephanodiscales</taxon>
        <taxon>Stephanodiscaceae</taxon>
        <taxon>Cyclotella</taxon>
    </lineage>
</organism>
<dbReference type="Pfam" id="PF13864">
    <property type="entry name" value="Enkurin"/>
    <property type="match status" value="1"/>
</dbReference>
<proteinExistence type="predicted"/>
<evidence type="ECO:0000256" key="5">
    <source>
        <dbReference type="ARBA" id="ARBA00023273"/>
    </source>
</evidence>
<keyword evidence="4" id="KW-0206">Cytoskeleton</keyword>
<comment type="subcellular location">
    <subcellularLocation>
        <location evidence="1">Cell projection</location>
        <location evidence="1">Cilium</location>
    </subcellularLocation>
    <subcellularLocation>
        <location evidence="2">Cytoplasm</location>
        <location evidence="2">Cytoskeleton</location>
    </subcellularLocation>
</comment>
<dbReference type="PANTHER" id="PTHR21490">
    <property type="entry name" value="ENKURIN-RELATED"/>
    <property type="match status" value="1"/>
</dbReference>
<dbReference type="Proteomes" id="UP001530400">
    <property type="component" value="Unassembled WGS sequence"/>
</dbReference>
<evidence type="ECO:0000256" key="4">
    <source>
        <dbReference type="ARBA" id="ARBA00023212"/>
    </source>
</evidence>
<dbReference type="PROSITE" id="PS51665">
    <property type="entry name" value="ENKURIN"/>
    <property type="match status" value="1"/>
</dbReference>
<feature type="domain" description="Enkurin" evidence="7">
    <location>
        <begin position="161"/>
        <end position="255"/>
    </location>
</feature>
<feature type="region of interest" description="Disordered" evidence="6">
    <location>
        <begin position="99"/>
        <end position="118"/>
    </location>
</feature>
<keyword evidence="9" id="KW-1185">Reference proteome</keyword>
<reference evidence="8 9" key="1">
    <citation type="submission" date="2024-10" db="EMBL/GenBank/DDBJ databases">
        <title>Updated reference genomes for cyclostephanoid diatoms.</title>
        <authorList>
            <person name="Roberts W.R."/>
            <person name="Alverson A.J."/>
        </authorList>
    </citation>
    <scope>NUCLEOTIDE SEQUENCE [LARGE SCALE GENOMIC DNA]</scope>
    <source>
        <strain evidence="8 9">AJA010-31</strain>
    </source>
</reference>
<dbReference type="AlphaFoldDB" id="A0ABD3NBR2"/>
<evidence type="ECO:0000259" key="7">
    <source>
        <dbReference type="PROSITE" id="PS51665"/>
    </source>
</evidence>
<evidence type="ECO:0000256" key="3">
    <source>
        <dbReference type="ARBA" id="ARBA00022490"/>
    </source>
</evidence>
<keyword evidence="3" id="KW-0963">Cytoplasm</keyword>
<sequence length="257" mass="29552">MTAECIYQFVQENQPKSPKKKIYRSKYDPNGPLIGSTFGMHGTNAVNGKGFHELKKNHIVNASFGFTSEAPNPKVYLRKGTRDTNIPLVEKHPLIRNKETYKPPIPSRNDKPTQGLKSDRNYVTCNAIEVIKSTPKQTKDEQIRLHDEYGKVPSYLSSVKAVIEQEKKLVEMYVADQYGASVKEQEHVMDDAERRELINRLKQRWDEVNSVYQKYCHKVLLDTPGEIKRKASQEAELKQLEEDIEKLSRPGPLIIKQ</sequence>
<dbReference type="InterPro" id="IPR052102">
    <property type="entry name" value="Enkurin_domain-protein"/>
</dbReference>
<evidence type="ECO:0000256" key="1">
    <source>
        <dbReference type="ARBA" id="ARBA00004138"/>
    </source>
</evidence>
<evidence type="ECO:0000256" key="2">
    <source>
        <dbReference type="ARBA" id="ARBA00004245"/>
    </source>
</evidence>
<dbReference type="EMBL" id="JALLPJ020001232">
    <property type="protein sequence ID" value="KAL3773461.1"/>
    <property type="molecule type" value="Genomic_DNA"/>
</dbReference>
<gene>
    <name evidence="8" type="ORF">ACHAWO_008191</name>
</gene>
<dbReference type="GO" id="GO:0005929">
    <property type="term" value="C:cilium"/>
    <property type="evidence" value="ECO:0007669"/>
    <property type="project" value="UniProtKB-SubCell"/>
</dbReference>
<evidence type="ECO:0000256" key="6">
    <source>
        <dbReference type="SAM" id="MobiDB-lite"/>
    </source>
</evidence>